<protein>
    <submittedName>
        <fullName evidence="3">Uncharacterized protein</fullName>
    </submittedName>
</protein>
<keyword evidence="2" id="KW-0472">Membrane</keyword>
<keyword evidence="2" id="KW-0812">Transmembrane</keyword>
<organism evidence="3 4">
    <name type="scientific">Leucobacter luti</name>
    <dbReference type="NCBI Taxonomy" id="340320"/>
    <lineage>
        <taxon>Bacteria</taxon>
        <taxon>Bacillati</taxon>
        <taxon>Actinomycetota</taxon>
        <taxon>Actinomycetes</taxon>
        <taxon>Micrococcales</taxon>
        <taxon>Microbacteriaceae</taxon>
        <taxon>Leucobacter</taxon>
    </lineage>
</organism>
<dbReference type="AlphaFoldDB" id="A0A4R6RWW3"/>
<reference evidence="3 4" key="1">
    <citation type="submission" date="2019-03" db="EMBL/GenBank/DDBJ databases">
        <title>Genomic analyses of the natural microbiome of Caenorhabditis elegans.</title>
        <authorList>
            <person name="Samuel B."/>
        </authorList>
    </citation>
    <scope>NUCLEOTIDE SEQUENCE [LARGE SCALE GENOMIC DNA]</scope>
    <source>
        <strain evidence="3 4">JUb18</strain>
    </source>
</reference>
<feature type="transmembrane region" description="Helical" evidence="2">
    <location>
        <begin position="31"/>
        <end position="49"/>
    </location>
</feature>
<name>A0A4R6RWW3_9MICO</name>
<feature type="transmembrane region" description="Helical" evidence="2">
    <location>
        <begin position="141"/>
        <end position="163"/>
    </location>
</feature>
<evidence type="ECO:0000313" key="4">
    <source>
        <dbReference type="Proteomes" id="UP000295601"/>
    </source>
</evidence>
<accession>A0A4R6RWW3</accession>
<proteinExistence type="predicted"/>
<feature type="transmembrane region" description="Helical" evidence="2">
    <location>
        <begin position="94"/>
        <end position="114"/>
    </location>
</feature>
<feature type="region of interest" description="Disordered" evidence="1">
    <location>
        <begin position="312"/>
        <end position="335"/>
    </location>
</feature>
<evidence type="ECO:0000313" key="3">
    <source>
        <dbReference type="EMBL" id="TDP90815.1"/>
    </source>
</evidence>
<feature type="transmembrane region" description="Helical" evidence="2">
    <location>
        <begin position="175"/>
        <end position="195"/>
    </location>
</feature>
<comment type="caution">
    <text evidence="3">The sequence shown here is derived from an EMBL/GenBank/DDBJ whole genome shotgun (WGS) entry which is preliminary data.</text>
</comment>
<dbReference type="EMBL" id="SNYA01000006">
    <property type="protein sequence ID" value="TDP90815.1"/>
    <property type="molecule type" value="Genomic_DNA"/>
</dbReference>
<feature type="transmembrane region" description="Helical" evidence="2">
    <location>
        <begin position="61"/>
        <end position="82"/>
    </location>
</feature>
<evidence type="ECO:0000256" key="2">
    <source>
        <dbReference type="SAM" id="Phobius"/>
    </source>
</evidence>
<gene>
    <name evidence="3" type="ORF">EDF62_2467</name>
</gene>
<sequence length="441" mass="47373">MRGPEARPRSVCTMTEQDVATSGIERWVWRAWVPLVWLVPIAAGCLRFLTPDGGWESLFLLVFAPLWLPVLAVLGLVPRWVWRSRAGKNAPPPALLLGLMVLHWGMQFLAAASLRGIGDSGSFDSAVALTFPALDERAESIVLSCAFFGLLTALLASIVLAAVARPERQRTPRGWIPVMIALLIPGLVIAVAWAAQLAQMSGERDAAGRTELEASRLSVAESVSAQEAGWEEVQSIAQPIRTAVAGEHWLPLGSSGVSAYDAPRAQLRVSADWRTRVPEPLDDVLATMRTALAAEGWKPDCAAAEQWGWGIGDGATEQETSASCEVRDSATDESGVQTRAYARRDDGSTAVIDLTAQPSGAVTTVDVLIAGPGYWGESDGLWWDPQHADLVGTERFVVPESGYAADAWPDLGPFERSSLTLDSELALPAWPDLDPQLDPAL</sequence>
<keyword evidence="4" id="KW-1185">Reference proteome</keyword>
<evidence type="ECO:0000256" key="1">
    <source>
        <dbReference type="SAM" id="MobiDB-lite"/>
    </source>
</evidence>
<dbReference type="Proteomes" id="UP000295601">
    <property type="component" value="Unassembled WGS sequence"/>
</dbReference>
<keyword evidence="2" id="KW-1133">Transmembrane helix</keyword>